<dbReference type="Gene3D" id="3.20.20.140">
    <property type="entry name" value="Metal-dependent hydrolases"/>
    <property type="match status" value="2"/>
</dbReference>
<feature type="domain" description="Amidohydrolase-related" evidence="3">
    <location>
        <begin position="355"/>
        <end position="423"/>
    </location>
</feature>
<evidence type="ECO:0000256" key="1">
    <source>
        <dbReference type="SAM" id="MobiDB-lite"/>
    </source>
</evidence>
<evidence type="ECO:0000259" key="3">
    <source>
        <dbReference type="Pfam" id="PF01979"/>
    </source>
</evidence>
<dbReference type="STRING" id="1515746.HR45_18550"/>
<proteinExistence type="predicted"/>
<dbReference type="RefSeq" id="WP_037445689.1">
    <property type="nucleotide sequence ID" value="NZ_JPEO01000025.1"/>
</dbReference>
<evidence type="ECO:0000313" key="5">
    <source>
        <dbReference type="Proteomes" id="UP000029264"/>
    </source>
</evidence>
<evidence type="ECO:0000313" key="4">
    <source>
        <dbReference type="EMBL" id="KFZ36079.1"/>
    </source>
</evidence>
<gene>
    <name evidence="4" type="ORF">HR45_18550</name>
</gene>
<keyword evidence="2" id="KW-0732">Signal</keyword>
<dbReference type="SUPFAM" id="SSF51556">
    <property type="entry name" value="Metallo-dependent hydrolases"/>
    <property type="match status" value="1"/>
</dbReference>
<dbReference type="AlphaFoldDB" id="A0A094JDE9"/>
<feature type="signal peptide" evidence="2">
    <location>
        <begin position="1"/>
        <end position="20"/>
    </location>
</feature>
<dbReference type="OrthoDB" id="9766983at2"/>
<dbReference type="Proteomes" id="UP000029264">
    <property type="component" value="Unassembled WGS sequence"/>
</dbReference>
<name>A0A094JDE9_9GAMM</name>
<comment type="caution">
    <text evidence="4">The sequence shown here is derived from an EMBL/GenBank/DDBJ whole genome shotgun (WGS) entry which is preliminary data.</text>
</comment>
<dbReference type="Pfam" id="PF01979">
    <property type="entry name" value="Amidohydro_1"/>
    <property type="match status" value="2"/>
</dbReference>
<dbReference type="EMBL" id="JPEO01000025">
    <property type="protein sequence ID" value="KFZ36079.1"/>
    <property type="molecule type" value="Genomic_DNA"/>
</dbReference>
<sequence length="1013" mass="111216">MKILFPPIALLATVSLGAFAGDGQQSDNTPSLTALTHATIVLSPQKQLTDATLVIENNKIKSVLSDNNVPAGAFEINLTGYTIYPGFIDPYTNYGIEYKAPEEKHEPPVYEIKRIGGNAANGAIHAEKEWFSYVYPDKKTAQKWLTNGFTSVQSAFQDGIFRGTGVSLSLADKNANQVIYKARTHQFISFDKGSSPQDYPNSLMGSIALIRQTFSDARWYNENMAKAKEYPEMKAPEFNIALEKLGNLKSSGVIFETTNLNNELRAAKLLKAEKLPIHLLGSGQEYARIDELRQYSPQLILPLNYPAAPDVTDEEKANNTSLSILRHWERAPANAAVLASHKIPFSLTQHGIETNAFWPRLKLAITAGLTEQQALAALTTEAATAAGIEDIAGKIAPGYMADLVVTKGNVFADGTIVSVWTQGEEHKLVAKSADWDGEYSLNLGNLELTLNLEVPQTKGKAKGTLSAGDDELTVAHLTVDDDKVSFSAELSAAGIDGISRFSLWHDAQGVQGRRIAADGSIEPINGKKLASESTAKSEPKPAQASYVSKLVQPIQAFGAPTLPQAEHLLLKNATVWTSTDKGILENTDVLVADGKIKQIGQNIAAPSGYQVINAKGMHLTSGIIDEHSHIAINGGVNEATDAVTAEVRIGDVVDPDAVAIYRSLAGGVTTANLLHGSANPIGGQAQVIQLRWGETAENLKFTQARPGIKFALGENVKQSNWGERFSKRFPQTRMGVKALFTDAFNAAKEYQEQREDYAELRSREKRRTLEPRPNLRLEAVDEVLNSERDVHIHSYVQSEILMFLRLAEQFDFRVKTFTHVLEGYKVAPELAAHGAGASTFADWWAYKFEVYDAIPQNACLMARKGVVTSINSDDYEMQRRLNQEAAKSVMYCDMKPEEAWKMITINPAIQLGVDKVTGSVEAGKQADLVLWDHNPLSAYAKTKAVWIGGKRYFDRAVNEQRTQDIAAEKAALIQKVLSSDEQRKQGEKSTAKPEPIWHCDTEFHAWDSHKEAR</sequence>
<dbReference type="InterPro" id="IPR006680">
    <property type="entry name" value="Amidohydro-rel"/>
</dbReference>
<feature type="region of interest" description="Disordered" evidence="1">
    <location>
        <begin position="978"/>
        <end position="997"/>
    </location>
</feature>
<dbReference type="PANTHER" id="PTHR43135:SF3">
    <property type="entry name" value="ALPHA-D-RIBOSE 1-METHYLPHOSPHONATE 5-TRIPHOSPHATE DIPHOSPHATASE"/>
    <property type="match status" value="1"/>
</dbReference>
<organism evidence="4 5">
    <name type="scientific">Shewanella mangrovi</name>
    <dbReference type="NCBI Taxonomy" id="1515746"/>
    <lineage>
        <taxon>Bacteria</taxon>
        <taxon>Pseudomonadati</taxon>
        <taxon>Pseudomonadota</taxon>
        <taxon>Gammaproteobacteria</taxon>
        <taxon>Alteromonadales</taxon>
        <taxon>Shewanellaceae</taxon>
        <taxon>Shewanella</taxon>
    </lineage>
</organism>
<dbReference type="Gene3D" id="2.30.40.10">
    <property type="entry name" value="Urease, subunit C, domain 1"/>
    <property type="match status" value="1"/>
</dbReference>
<feature type="domain" description="Amidohydrolase-related" evidence="3">
    <location>
        <begin position="865"/>
        <end position="949"/>
    </location>
</feature>
<evidence type="ECO:0000256" key="2">
    <source>
        <dbReference type="SAM" id="SignalP"/>
    </source>
</evidence>
<dbReference type="GO" id="GO:0016810">
    <property type="term" value="F:hydrolase activity, acting on carbon-nitrogen (but not peptide) bonds"/>
    <property type="evidence" value="ECO:0007669"/>
    <property type="project" value="InterPro"/>
</dbReference>
<dbReference type="SUPFAM" id="SSF51338">
    <property type="entry name" value="Composite domain of metallo-dependent hydrolases"/>
    <property type="match status" value="3"/>
</dbReference>
<dbReference type="eggNOG" id="COG1228">
    <property type="taxonomic scope" value="Bacteria"/>
</dbReference>
<dbReference type="InterPro" id="IPR051781">
    <property type="entry name" value="Metallo-dep_Hydrolase"/>
</dbReference>
<dbReference type="InterPro" id="IPR032466">
    <property type="entry name" value="Metal_Hydrolase"/>
</dbReference>
<reference evidence="4 5" key="1">
    <citation type="submission" date="2014-06" db="EMBL/GenBank/DDBJ databases">
        <title>Shewanella sp. YQH10.</title>
        <authorList>
            <person name="Liu Y."/>
            <person name="Zeng R."/>
        </authorList>
    </citation>
    <scope>NUCLEOTIDE SEQUENCE [LARGE SCALE GENOMIC DNA]</scope>
    <source>
        <strain evidence="4 5">YQH10</strain>
    </source>
</reference>
<protein>
    <submittedName>
        <fullName evidence="4">Amidohydrolase</fullName>
    </submittedName>
</protein>
<dbReference type="CDD" id="cd01309">
    <property type="entry name" value="Met_dep_hydrolase_C"/>
    <property type="match status" value="1"/>
</dbReference>
<feature type="chain" id="PRO_5001900133" evidence="2">
    <location>
        <begin position="21"/>
        <end position="1013"/>
    </location>
</feature>
<accession>A0A094JDE9</accession>
<keyword evidence="5" id="KW-1185">Reference proteome</keyword>
<dbReference type="InterPro" id="IPR011059">
    <property type="entry name" value="Metal-dep_hydrolase_composite"/>
</dbReference>
<dbReference type="PANTHER" id="PTHR43135">
    <property type="entry name" value="ALPHA-D-RIBOSE 1-METHYLPHOSPHONATE 5-TRIPHOSPHATE DIPHOSPHATASE"/>
    <property type="match status" value="1"/>
</dbReference>
<keyword evidence="4" id="KW-0378">Hydrolase</keyword>